<organism evidence="2 3">
    <name type="scientific">Marasmius oreades</name>
    <name type="common">fairy-ring Marasmius</name>
    <dbReference type="NCBI Taxonomy" id="181124"/>
    <lineage>
        <taxon>Eukaryota</taxon>
        <taxon>Fungi</taxon>
        <taxon>Dikarya</taxon>
        <taxon>Basidiomycota</taxon>
        <taxon>Agaricomycotina</taxon>
        <taxon>Agaricomycetes</taxon>
        <taxon>Agaricomycetidae</taxon>
        <taxon>Agaricales</taxon>
        <taxon>Marasmiineae</taxon>
        <taxon>Marasmiaceae</taxon>
        <taxon>Marasmius</taxon>
    </lineage>
</organism>
<dbReference type="Proteomes" id="UP001049176">
    <property type="component" value="Chromosome 2"/>
</dbReference>
<comment type="caution">
    <text evidence="2">The sequence shown here is derived from an EMBL/GenBank/DDBJ whole genome shotgun (WGS) entry which is preliminary data.</text>
</comment>
<dbReference type="KEGG" id="more:E1B28_003927"/>
<accession>A0A9P7UXJ1</accession>
<reference evidence="2" key="1">
    <citation type="journal article" date="2021" name="Genome Biol. Evol.">
        <title>The assembled and annotated genome of the fairy-ring fungus Marasmius oreades.</title>
        <authorList>
            <person name="Hiltunen M."/>
            <person name="Ament-Velasquez S.L."/>
            <person name="Johannesson H."/>
        </authorList>
    </citation>
    <scope>NUCLEOTIDE SEQUENCE</scope>
    <source>
        <strain evidence="2">03SP1</strain>
    </source>
</reference>
<feature type="region of interest" description="Disordered" evidence="1">
    <location>
        <begin position="417"/>
        <end position="443"/>
    </location>
</feature>
<feature type="compositionally biased region" description="Polar residues" evidence="1">
    <location>
        <begin position="65"/>
        <end position="92"/>
    </location>
</feature>
<sequence length="549" mass="60419">MDTDVLRLWTTLDDHLDDSEDELDQLEVNDVISAKTLLTSSSKLNSPTKQRTPQKSAHVTLKLKNSNTVESRVSTPTSPKSIKRATTTSSENSARRSRELIIRTPPSRASEHRATKRIKIDNSNQVRSLNASVHESSNISPFSSSGQVTESSLADALSSAFNKNAEVPYPSPRALVGTSRTSLKRGFNHGTITTALTGNQHQDYVADLNGPLKIKRKGKPATFSQEKIDEYLDVHILPIHSNRESHVVDGDISMTDVNDAGMNLSTPHAESGVNTKESRVWQTVTFNLRHVMASRTRERHARSPSTKTMPSYEVSGQSYTAMYLERAGQWLGDHVSLNGPEMEGPETNYRRESMINPSPQIPRTGLSDVAPAMNDWDDQTSSSFDTDDVMMLLDANTTSPPKSDDERSVTFVNVGLAGPVKSDSNHGAEAQSERSRTPSLSSGSSFVNALTLLQRLVKGKTRLSDEEVHSTRTFLELLGSSGQSVYSNEFQTSTPEDRACFLQLVSRLSSRTASTLDLPGVPEGEARLIKKHARIVAQKYDQTSIENDH</sequence>
<gene>
    <name evidence="2" type="ORF">E1B28_003927</name>
</gene>
<protein>
    <submittedName>
        <fullName evidence="2">Uncharacterized protein</fullName>
    </submittedName>
</protein>
<feature type="region of interest" description="Disordered" evidence="1">
    <location>
        <begin position="65"/>
        <end position="97"/>
    </location>
</feature>
<dbReference type="OrthoDB" id="3076280at2759"/>
<feature type="compositionally biased region" description="Basic and acidic residues" evidence="1">
    <location>
        <begin position="423"/>
        <end position="436"/>
    </location>
</feature>
<name>A0A9P7UXJ1_9AGAR</name>
<evidence type="ECO:0000313" key="3">
    <source>
        <dbReference type="Proteomes" id="UP001049176"/>
    </source>
</evidence>
<keyword evidence="3" id="KW-1185">Reference proteome</keyword>
<dbReference type="EMBL" id="CM032182">
    <property type="protein sequence ID" value="KAG7096497.1"/>
    <property type="molecule type" value="Genomic_DNA"/>
</dbReference>
<dbReference type="RefSeq" id="XP_043012967.1">
    <property type="nucleotide sequence ID" value="XM_043148370.1"/>
</dbReference>
<proteinExistence type="predicted"/>
<dbReference type="AlphaFoldDB" id="A0A9P7UXJ1"/>
<evidence type="ECO:0000313" key="2">
    <source>
        <dbReference type="EMBL" id="KAG7096497.1"/>
    </source>
</evidence>
<evidence type="ECO:0000256" key="1">
    <source>
        <dbReference type="SAM" id="MobiDB-lite"/>
    </source>
</evidence>
<dbReference type="GeneID" id="66073003"/>